<organism evidence="2 3">
    <name type="scientific">Thermoflexibacter ruber</name>
    <dbReference type="NCBI Taxonomy" id="1003"/>
    <lineage>
        <taxon>Bacteria</taxon>
        <taxon>Pseudomonadati</taxon>
        <taxon>Bacteroidota</taxon>
        <taxon>Cytophagia</taxon>
        <taxon>Cytophagales</taxon>
        <taxon>Thermoflexibacteraceae</taxon>
        <taxon>Thermoflexibacter</taxon>
    </lineage>
</organism>
<dbReference type="Proteomes" id="UP000199513">
    <property type="component" value="Unassembled WGS sequence"/>
</dbReference>
<reference evidence="2 3" key="1">
    <citation type="submission" date="2016-10" db="EMBL/GenBank/DDBJ databases">
        <authorList>
            <person name="de Groot N.N."/>
        </authorList>
    </citation>
    <scope>NUCLEOTIDE SEQUENCE [LARGE SCALE GENOMIC DNA]</scope>
    <source>
        <strain>GEY</strain>
        <strain evidence="3">DSM 9560</strain>
    </source>
</reference>
<evidence type="ECO:0000313" key="3">
    <source>
        <dbReference type="Proteomes" id="UP000199513"/>
    </source>
</evidence>
<evidence type="ECO:0000313" key="2">
    <source>
        <dbReference type="EMBL" id="SFF32777.1"/>
    </source>
</evidence>
<dbReference type="AlphaFoldDB" id="A0A1I2HVL3"/>
<name>A0A1I2HVL3_9BACT</name>
<sequence>MKNRLFAICCLLVIMSLLTGCDMGQNTKNEQTKLQDSTYEIDGEGRNRAITDEENASENGIFRKQQNFAVNNINFTRHHVFIKQGQIEEHIYYTFFADRSKFAKLNEITTEFANIARLDSIKIAGKSPLEDEETSYESTQRIDSVYFINQDLITVEFNYQYMASGMECENKENKLVTYSIAKKDVIGLKDIFGAKTGQAQKIIGEKLQAKFLKEIDNYAENAYAKPAEESINAYKQKFANISFLKEAYMGVFKDSLAFSYTLGNECNLPPFVVGKVAIKDLADLLPKGSTYLKD</sequence>
<keyword evidence="3" id="KW-1185">Reference proteome</keyword>
<accession>A0A1I2HVL3</accession>
<dbReference type="PROSITE" id="PS51257">
    <property type="entry name" value="PROKAR_LIPOPROTEIN"/>
    <property type="match status" value="1"/>
</dbReference>
<protein>
    <recommendedName>
        <fullName evidence="4">DUF3298 domain-containing protein</fullName>
    </recommendedName>
</protein>
<proteinExistence type="predicted"/>
<evidence type="ECO:0008006" key="4">
    <source>
        <dbReference type="Google" id="ProtNLM"/>
    </source>
</evidence>
<feature type="chain" id="PRO_5011687147" description="DUF3298 domain-containing protein" evidence="1">
    <location>
        <begin position="21"/>
        <end position="294"/>
    </location>
</feature>
<keyword evidence="1" id="KW-0732">Signal</keyword>
<dbReference type="RefSeq" id="WP_143090940.1">
    <property type="nucleotide sequence ID" value="NZ_FONY01000026.1"/>
</dbReference>
<dbReference type="EMBL" id="FONY01000026">
    <property type="protein sequence ID" value="SFF32777.1"/>
    <property type="molecule type" value="Genomic_DNA"/>
</dbReference>
<feature type="signal peptide" evidence="1">
    <location>
        <begin position="1"/>
        <end position="20"/>
    </location>
</feature>
<evidence type="ECO:0000256" key="1">
    <source>
        <dbReference type="SAM" id="SignalP"/>
    </source>
</evidence>
<gene>
    <name evidence="2" type="ORF">SAMN04488541_102617</name>
</gene>